<dbReference type="InterPro" id="IPR012340">
    <property type="entry name" value="NA-bd_OB-fold"/>
</dbReference>
<name>A0AAE2YJU4_9BURK</name>
<dbReference type="EMBL" id="JAANGI010000001">
    <property type="protein sequence ID" value="MBT8590899.1"/>
    <property type="molecule type" value="Genomic_DNA"/>
</dbReference>
<dbReference type="Gene3D" id="2.40.50.140">
    <property type="entry name" value="Nucleic acid-binding proteins"/>
    <property type="match status" value="1"/>
</dbReference>
<comment type="caution">
    <text evidence="1">The sequence shown here is derived from an EMBL/GenBank/DDBJ whole genome shotgun (WGS) entry which is preliminary data.</text>
</comment>
<dbReference type="InterPro" id="IPR022595">
    <property type="entry name" value="Enc34_ssDNA-bd"/>
</dbReference>
<dbReference type="Pfam" id="PF10991">
    <property type="entry name" value="Enc34_ssDNA-bd"/>
    <property type="match status" value="1"/>
</dbReference>
<reference evidence="1" key="1">
    <citation type="journal article" date="2021" name="Genome Biol. Evol.">
        <title>Continental-Scale Gene Flow Prevents Allopatric Divergence of Pelagic Freshwater Bacteria.</title>
        <authorList>
            <person name="Hoetzinger M."/>
            <person name="Pitt A."/>
            <person name="Huemer A."/>
            <person name="Hahn M.W."/>
        </authorList>
    </citation>
    <scope>NUCLEOTIDE SEQUENCE</scope>
    <source>
        <strain evidence="1">AP-YLGG-20-G6</strain>
    </source>
</reference>
<protein>
    <submittedName>
        <fullName evidence="1">DUF2815 family protein</fullName>
    </submittedName>
</protein>
<gene>
    <name evidence="1" type="ORF">G6693_03030</name>
</gene>
<dbReference type="Proteomes" id="UP000762271">
    <property type="component" value="Unassembled WGS sequence"/>
</dbReference>
<dbReference type="AlphaFoldDB" id="A0AAE2YJU4"/>
<accession>A0AAE2YJU4</accession>
<dbReference type="SUPFAM" id="SSF50249">
    <property type="entry name" value="Nucleic acid-binding proteins"/>
    <property type="match status" value="1"/>
</dbReference>
<evidence type="ECO:0000313" key="2">
    <source>
        <dbReference type="Proteomes" id="UP000762271"/>
    </source>
</evidence>
<evidence type="ECO:0000313" key="1">
    <source>
        <dbReference type="EMBL" id="MBT8590899.1"/>
    </source>
</evidence>
<proteinExistence type="predicted"/>
<organism evidence="1 2">
    <name type="scientific">Polynucleobacter paneuropaeus</name>
    <dbReference type="NCBI Taxonomy" id="2527775"/>
    <lineage>
        <taxon>Bacteria</taxon>
        <taxon>Pseudomonadati</taxon>
        <taxon>Pseudomonadota</taxon>
        <taxon>Betaproteobacteria</taxon>
        <taxon>Burkholderiales</taxon>
        <taxon>Burkholderiaceae</taxon>
        <taxon>Polynucleobacter</taxon>
    </lineage>
</organism>
<sequence length="173" mass="18903">MSKNTNIKVVTGLVRFANVHLYKPVSWVEGEPPKYSVTLIIPKSDTKTIENIKSTFAQVLELNKSKLTNKPMIPYGLKDGDVERGDPLYSDAYFINASTSEKPGIVDVDLNPLIESNDVYDGCYGRVSITFFAYSVNGKGGVGVGLNNVQKLKDGEPNQKPISDFADKGGEIV</sequence>